<evidence type="ECO:0000313" key="8">
    <source>
        <dbReference type="EMBL" id="AOW80674.1"/>
    </source>
</evidence>
<comment type="subcellular location">
    <subcellularLocation>
        <location evidence="1">Cell membrane</location>
        <topology evidence="1">Multi-pass membrane protein</topology>
    </subcellularLocation>
</comment>
<feature type="transmembrane region" description="Helical" evidence="6">
    <location>
        <begin position="244"/>
        <end position="268"/>
    </location>
</feature>
<evidence type="ECO:0000313" key="11">
    <source>
        <dbReference type="Proteomes" id="UP000186165"/>
    </source>
</evidence>
<evidence type="ECO:0000256" key="5">
    <source>
        <dbReference type="ARBA" id="ARBA00023136"/>
    </source>
</evidence>
<feature type="transmembrane region" description="Helical" evidence="6">
    <location>
        <begin position="84"/>
        <end position="107"/>
    </location>
</feature>
<keyword evidence="5 6" id="KW-0472">Membrane</keyword>
<evidence type="ECO:0000256" key="6">
    <source>
        <dbReference type="SAM" id="Phobius"/>
    </source>
</evidence>
<feature type="transmembrane region" description="Helical" evidence="6">
    <location>
        <begin position="560"/>
        <end position="579"/>
    </location>
</feature>
<protein>
    <submittedName>
        <fullName evidence="8">Membrane protein</fullName>
    </submittedName>
</protein>
<dbReference type="EMBL" id="CP016070">
    <property type="protein sequence ID" value="AOW80674.1"/>
    <property type="molecule type" value="Genomic_DNA"/>
</dbReference>
<evidence type="ECO:0000256" key="3">
    <source>
        <dbReference type="ARBA" id="ARBA00022692"/>
    </source>
</evidence>
<keyword evidence="3 6" id="KW-0812">Transmembrane</keyword>
<dbReference type="KEGG" id="hhsr:HSR6_1570"/>
<dbReference type="PANTHER" id="PTHR35402:SF1">
    <property type="entry name" value="TYPE II SECRETION SYSTEM PROTEIN GSPF DOMAIN-CONTAINING PROTEIN"/>
    <property type="match status" value="1"/>
</dbReference>
<feature type="domain" description="Type II secretion system protein GspF" evidence="7">
    <location>
        <begin position="399"/>
        <end position="528"/>
    </location>
</feature>
<organism evidence="8 10">
    <name type="scientific">Halodesulfurarchaeum formicicum</name>
    <dbReference type="NCBI Taxonomy" id="1873524"/>
    <lineage>
        <taxon>Archaea</taxon>
        <taxon>Methanobacteriati</taxon>
        <taxon>Methanobacteriota</taxon>
        <taxon>Stenosarchaea group</taxon>
        <taxon>Halobacteria</taxon>
        <taxon>Halobacteriales</taxon>
        <taxon>Halobacteriaceae</taxon>
        <taxon>Halodesulfurarchaeum</taxon>
    </lineage>
</organism>
<feature type="transmembrane region" description="Helical" evidence="6">
    <location>
        <begin position="586"/>
        <end position="604"/>
    </location>
</feature>
<reference evidence="9" key="3">
    <citation type="journal article" date="2017" name="ISME J.">
        <title>Discovery of anaerobic lithoheterotrophic haloarchaea, ubiquitous in hypersaline habitats.</title>
        <authorList>
            <person name="Sorokin D.Y."/>
            <person name="Messina E."/>
            <person name="Smedile F."/>
            <person name="Roman P."/>
            <person name="Damste J.S.S."/>
            <person name="Ciordia S."/>
            <person name="Mena M.C."/>
            <person name="Ferrer M."/>
            <person name="Golyshin P.N."/>
            <person name="Kublanov I.V."/>
            <person name="Samarov N.I."/>
            <person name="Toshchakov S.V."/>
            <person name="La Cono V."/>
            <person name="Yakimov M.M."/>
        </authorList>
    </citation>
    <scope>NUCLEOTIDE SEQUENCE</scope>
    <source>
        <strain evidence="9">HSR6</strain>
    </source>
</reference>
<dbReference type="AlphaFoldDB" id="A0A1D8S5P4"/>
<feature type="transmembrane region" description="Helical" evidence="6">
    <location>
        <begin position="510"/>
        <end position="533"/>
    </location>
</feature>
<dbReference type="RefSeq" id="WP_070365350.1">
    <property type="nucleotide sequence ID" value="NZ_CP016070.1"/>
</dbReference>
<dbReference type="EMBL" id="CP016804">
    <property type="protein sequence ID" value="APE96012.1"/>
    <property type="molecule type" value="Genomic_DNA"/>
</dbReference>
<accession>A0A1D8S5P4</accession>
<evidence type="ECO:0000259" key="7">
    <source>
        <dbReference type="Pfam" id="PF00482"/>
    </source>
</evidence>
<accession>A0A1J1ACY4</accession>
<dbReference type="KEGG" id="halh:HTSR_1499"/>
<keyword evidence="4 6" id="KW-1133">Transmembrane helix</keyword>
<gene>
    <name evidence="9" type="ORF">HSR6_1570</name>
    <name evidence="8" type="ORF">HTSR_1499</name>
</gene>
<sequence length="607" mass="65184">MSRRVRNRLGQVVFRLFGRHVDSARHERDRTRFAALGRSHSFETYLLRQYALSWLVALAAGATGAIAARGFLRSAPFTLPAIDGFGAVLAGSLTIGLIAGGLAKYLFRRTASLALEYLVRRRRTQIEHTLPGAVRYLHVTAAGTVDPARLFERIADNERVHGAMAHSARRIRRRQQFTGSVESAIRREARDTPATESLAPFLLTFIERRREGNAALREFLADESRLLAVEDEQRHRREASYLRTVVGLFVLLLVGPLFLLLGLAGVSIVFPDALPTALELGRPQFDGLLAGVGSAGIVLLGAVAALFAFLLRPSGHRWAAPAPAQSPIAVLQSSPRNPTNALLVLLPVALGALGWGLLSGGAVSTLLLGAYVAVAVPTGLVDVRRARRRARIDRALPGFVHSLSERLESGRPLRQAVAEIATEESYGPLQEPIRKLAVDLKLVHGPTGGRTEALERFVGRIGTPFAGRTVGLAIGAIEAGADARTAVAHLQTETGRLVHADRARRSRFPVVILVGWTVALLIVAIVVAVNLMVLDTASPTGPVAGVTVTAMEAPGQKRPLFYVLTQATMLASGWFAGLTGRGVYEALLHSGVLVGITWVGFRLAGLV</sequence>
<reference evidence="8 10" key="1">
    <citation type="submission" date="2016-06" db="EMBL/GenBank/DDBJ databases">
        <title>Discovery of anaerobic lithoheterotrophic haloarchaeon capable of sulfur respiration by hydrogen and formate.</title>
        <authorList>
            <person name="Sorokin D.Y."/>
            <person name="Kublanov I.V."/>
            <person name="Roman P."/>
            <person name="Sinninghe Damste J.S."/>
            <person name="Golyshin P.N."/>
            <person name="Rojo D."/>
            <person name="Ciordia S."/>
            <person name="Mena Md.C."/>
            <person name="Ferrer M."/>
            <person name="Smedile F."/>
            <person name="Messina E."/>
            <person name="La Cono V."/>
            <person name="Yakimov M.M."/>
        </authorList>
    </citation>
    <scope>NUCLEOTIDE SEQUENCE [LARGE SCALE GENOMIC DNA]</scope>
    <source>
        <strain evidence="8 10">HTSR1</strain>
    </source>
</reference>
<dbReference type="PATRIC" id="fig|1855411.3.peg.1502"/>
<evidence type="ECO:0000256" key="1">
    <source>
        <dbReference type="ARBA" id="ARBA00004651"/>
    </source>
</evidence>
<dbReference type="GO" id="GO:0005886">
    <property type="term" value="C:plasma membrane"/>
    <property type="evidence" value="ECO:0007669"/>
    <property type="project" value="UniProtKB-SubCell"/>
</dbReference>
<feature type="transmembrane region" description="Helical" evidence="6">
    <location>
        <begin position="288"/>
        <end position="311"/>
    </location>
</feature>
<dbReference type="Proteomes" id="UP000186165">
    <property type="component" value="Chromosome"/>
</dbReference>
<evidence type="ECO:0000256" key="4">
    <source>
        <dbReference type="ARBA" id="ARBA00022989"/>
    </source>
</evidence>
<dbReference type="GeneID" id="30418098"/>
<evidence type="ECO:0000256" key="2">
    <source>
        <dbReference type="ARBA" id="ARBA00022475"/>
    </source>
</evidence>
<dbReference type="STRING" id="1873524.HSR6_1570"/>
<keyword evidence="2" id="KW-1003">Cell membrane</keyword>
<dbReference type="InterPro" id="IPR018076">
    <property type="entry name" value="T2SS_GspF_dom"/>
</dbReference>
<feature type="transmembrane region" description="Helical" evidence="6">
    <location>
        <begin position="364"/>
        <end position="383"/>
    </location>
</feature>
<keyword evidence="11" id="KW-1185">Reference proteome</keyword>
<feature type="transmembrane region" description="Helical" evidence="6">
    <location>
        <begin position="50"/>
        <end position="72"/>
    </location>
</feature>
<evidence type="ECO:0000313" key="10">
    <source>
        <dbReference type="Proteomes" id="UP000185608"/>
    </source>
</evidence>
<proteinExistence type="predicted"/>
<dbReference type="Pfam" id="PF00482">
    <property type="entry name" value="T2SSF"/>
    <property type="match status" value="2"/>
</dbReference>
<feature type="transmembrane region" description="Helical" evidence="6">
    <location>
        <begin position="341"/>
        <end position="358"/>
    </location>
</feature>
<name>A0A1D8S5P4_9EURY</name>
<dbReference type="Proteomes" id="UP000185608">
    <property type="component" value="Chromosome"/>
</dbReference>
<evidence type="ECO:0000313" key="9">
    <source>
        <dbReference type="EMBL" id="APE96012.1"/>
    </source>
</evidence>
<reference evidence="11" key="2">
    <citation type="submission" date="2016-08" db="EMBL/GenBank/DDBJ databases">
        <title>Discovery of first anaerobic lithoheterotrophic haloarchae widely represented in hypersaline habitats.</title>
        <authorList>
            <person name="Sorokin D.Y."/>
            <person name="Kublanov I.V."/>
            <person name="Roman P."/>
            <person name="Sinninghe Damste J.S."/>
            <person name="Golyshin P.N."/>
            <person name="Rojo D."/>
            <person name="Ciordia S."/>
            <person name="Mena Md.C."/>
            <person name="Ferrer M."/>
            <person name="Smedile F."/>
            <person name="Messina E."/>
            <person name="La Cono V."/>
            <person name="Yakimov M.M."/>
        </authorList>
    </citation>
    <scope>NUCLEOTIDE SEQUENCE [LARGE SCALE GENOMIC DNA]</scope>
    <source>
        <strain evidence="11">HSR6</strain>
    </source>
</reference>
<feature type="domain" description="Type II secretion system protein GspF" evidence="7">
    <location>
        <begin position="135"/>
        <end position="263"/>
    </location>
</feature>
<dbReference type="PANTHER" id="PTHR35402">
    <property type="entry name" value="INTEGRAL MEMBRANE PROTEIN-RELATED"/>
    <property type="match status" value="1"/>
</dbReference>
<dbReference type="OrthoDB" id="252907at2157"/>
<dbReference type="InterPro" id="IPR056569">
    <property type="entry name" value="ArlJ-like"/>
</dbReference>